<dbReference type="Gene3D" id="1.10.510.10">
    <property type="entry name" value="Transferase(Phosphotransferase) domain 1"/>
    <property type="match status" value="1"/>
</dbReference>
<keyword evidence="7" id="KW-0479">Metal-binding</keyword>
<dbReference type="GO" id="GO:0007005">
    <property type="term" value="P:mitochondrion organization"/>
    <property type="evidence" value="ECO:0007669"/>
    <property type="project" value="TreeGrafter"/>
</dbReference>
<keyword evidence="4 8" id="KW-0812">Transmembrane</keyword>
<dbReference type="PANTHER" id="PTHR43173">
    <property type="entry name" value="ABC1 FAMILY PROTEIN"/>
    <property type="match status" value="1"/>
</dbReference>
<evidence type="ECO:0000256" key="3">
    <source>
        <dbReference type="ARBA" id="ARBA00009670"/>
    </source>
</evidence>
<evidence type="ECO:0000256" key="1">
    <source>
        <dbReference type="ARBA" id="ARBA00004141"/>
    </source>
</evidence>
<evidence type="ECO:0000259" key="9">
    <source>
        <dbReference type="PROSITE" id="PS50011"/>
    </source>
</evidence>
<organism evidence="10 11">
    <name type="scientific">Acrobeloides nanus</name>
    <dbReference type="NCBI Taxonomy" id="290746"/>
    <lineage>
        <taxon>Eukaryota</taxon>
        <taxon>Metazoa</taxon>
        <taxon>Ecdysozoa</taxon>
        <taxon>Nematoda</taxon>
        <taxon>Chromadorea</taxon>
        <taxon>Rhabditida</taxon>
        <taxon>Tylenchina</taxon>
        <taxon>Cephalobomorpha</taxon>
        <taxon>Cephaloboidea</taxon>
        <taxon>Cephalobidae</taxon>
        <taxon>Acrobeloides</taxon>
    </lineage>
</organism>
<dbReference type="InterPro" id="IPR011009">
    <property type="entry name" value="Kinase-like_dom_sf"/>
</dbReference>
<dbReference type="GO" id="GO:0046872">
    <property type="term" value="F:metal ion binding"/>
    <property type="evidence" value="ECO:0007669"/>
    <property type="project" value="UniProtKB-KW"/>
</dbReference>
<dbReference type="GO" id="GO:0005524">
    <property type="term" value="F:ATP binding"/>
    <property type="evidence" value="ECO:0007669"/>
    <property type="project" value="InterPro"/>
</dbReference>
<dbReference type="WBParaSite" id="ACRNAN_scaffold4018.g32119.t1">
    <property type="protein sequence ID" value="ACRNAN_scaffold4018.g32119.t1"/>
    <property type="gene ID" value="ACRNAN_scaffold4018.g32119"/>
</dbReference>
<keyword evidence="5 8" id="KW-1133">Transmembrane helix</keyword>
<dbReference type="InterPro" id="IPR004254">
    <property type="entry name" value="AdipoR/HlyIII-related"/>
</dbReference>
<dbReference type="GO" id="GO:0004672">
    <property type="term" value="F:protein kinase activity"/>
    <property type="evidence" value="ECO:0007669"/>
    <property type="project" value="InterPro"/>
</dbReference>
<feature type="transmembrane region" description="Helical" evidence="8">
    <location>
        <begin position="461"/>
        <end position="480"/>
    </location>
</feature>
<feature type="binding site" evidence="7">
    <location>
        <position position="622"/>
    </location>
    <ligand>
        <name>Zn(2+)</name>
        <dbReference type="ChEBI" id="CHEBI:29105"/>
    </ligand>
</feature>
<keyword evidence="6 8" id="KW-0472">Membrane</keyword>
<keyword evidence="7" id="KW-0862">Zinc</keyword>
<dbReference type="GO" id="GO:0005743">
    <property type="term" value="C:mitochondrial inner membrane"/>
    <property type="evidence" value="ECO:0007669"/>
    <property type="project" value="TreeGrafter"/>
</dbReference>
<dbReference type="Pfam" id="PF03006">
    <property type="entry name" value="HlyIII"/>
    <property type="match status" value="1"/>
</dbReference>
<feature type="transmembrane region" description="Helical" evidence="8">
    <location>
        <begin position="430"/>
        <end position="449"/>
    </location>
</feature>
<feature type="transmembrane region" description="Helical" evidence="8">
    <location>
        <begin position="657"/>
        <end position="675"/>
    </location>
</feature>
<feature type="binding site" evidence="7">
    <location>
        <position position="478"/>
    </location>
    <ligand>
        <name>Zn(2+)</name>
        <dbReference type="ChEBI" id="CHEBI:29105"/>
    </ligand>
</feature>
<evidence type="ECO:0000256" key="2">
    <source>
        <dbReference type="ARBA" id="ARBA00007018"/>
    </source>
</evidence>
<comment type="similarity">
    <text evidence="3">Belongs to the protein kinase superfamily. ADCK protein kinase family.</text>
</comment>
<evidence type="ECO:0000256" key="7">
    <source>
        <dbReference type="PIRSR" id="PIRSR604254-1"/>
    </source>
</evidence>
<comment type="similarity">
    <text evidence="2">Belongs to the ADIPOR family.</text>
</comment>
<keyword evidence="10" id="KW-1185">Reference proteome</keyword>
<reference evidence="11" key="1">
    <citation type="submission" date="2022-11" db="UniProtKB">
        <authorList>
            <consortium name="WormBaseParasite"/>
        </authorList>
    </citation>
    <scope>IDENTIFICATION</scope>
</reference>
<accession>A0A914DUX1</accession>
<evidence type="ECO:0000313" key="11">
    <source>
        <dbReference type="WBParaSite" id="ACRNAN_scaffold4018.g32119.t1"/>
    </source>
</evidence>
<dbReference type="GO" id="GO:0055088">
    <property type="term" value="P:lipid homeostasis"/>
    <property type="evidence" value="ECO:0007669"/>
    <property type="project" value="TreeGrafter"/>
</dbReference>
<dbReference type="AlphaFoldDB" id="A0A914DUX1"/>
<name>A0A914DUX1_9BILA</name>
<evidence type="ECO:0000313" key="10">
    <source>
        <dbReference type="Proteomes" id="UP000887540"/>
    </source>
</evidence>
<dbReference type="InterPro" id="IPR004147">
    <property type="entry name" value="ABC1_dom"/>
</dbReference>
<dbReference type="PANTHER" id="PTHR43173:SF19">
    <property type="entry name" value="AARF DOMAIN-CONTAINING PROTEIN KINASE 1"/>
    <property type="match status" value="1"/>
</dbReference>
<dbReference type="InterPro" id="IPR000719">
    <property type="entry name" value="Prot_kinase_dom"/>
</dbReference>
<dbReference type="Pfam" id="PF03109">
    <property type="entry name" value="ABC1"/>
    <property type="match status" value="1"/>
</dbReference>
<sequence>MKECHQRSAERLLALAKANGGVFIKVGQHIASLQYLLPTEYTSTLSVLHSKAPESDLNDIRQVFQESLQKELEDVFVDFDPKPYGAASLAQVYEAKLKSNGERVAVKIQHPHVKARSYVDIATMEVFVRGFHWAFPDFKLMWLVDAMKRNLPNELDFLQEAYNADRVRRMFSHLTFLKIPQIYYDLSSDKVLTMEFCEGAQINDLKYFEDNKIDKHDVCRKLGRLYSQMIFVNGYIHCDPHPGNVLIRKDSNMSSPEIILLDHGLYTTLPDDFRLNYANLWLAILKPDKDEIQKICEKMGVGHLFGLFVCMVTARSWSSITDGVDKTKSSPEERQEMQQQAVSLVNQISQVLDTIPKEMILVLKTNDLLRSIEHRLGTENRSDGFLEEMLLQSSDVPQILRRNYISSGYRPLNRSIHYYLLSAFRLHNELVNFWSHGLPLFILLLYYIYPEVKESQRIQLLVLYFGIGCLLAASALTHLLHSRSPCDHIFWLIIDFSGIAIFSFCTGLQRHVCQESSTKFSVYYLATLTLVVGLQYLTTCLLYIHRPFWKKRHLIRFLTCTLSTIWINIPLFERYFGQNSDDLGIHYHIRAVQWLILSSIFMGASFPECMAKGVFDFFCYGHQLFHLCILAVIWNIIQGAQYDCLEREFSTEQNQLILHSLIGMLIFVFVTVIFLRQDAAKKYEKVVMM</sequence>
<evidence type="ECO:0000256" key="6">
    <source>
        <dbReference type="ARBA" id="ARBA00023136"/>
    </source>
</evidence>
<evidence type="ECO:0000256" key="5">
    <source>
        <dbReference type="ARBA" id="ARBA00022989"/>
    </source>
</evidence>
<feature type="transmembrane region" description="Helical" evidence="8">
    <location>
        <begin position="617"/>
        <end position="637"/>
    </location>
</feature>
<dbReference type="InterPro" id="IPR051130">
    <property type="entry name" value="Mito_struct-func_regulator"/>
</dbReference>
<dbReference type="PROSITE" id="PS50011">
    <property type="entry name" value="PROTEIN_KINASE_DOM"/>
    <property type="match status" value="1"/>
</dbReference>
<feature type="transmembrane region" description="Helical" evidence="8">
    <location>
        <begin position="554"/>
        <end position="572"/>
    </location>
</feature>
<protein>
    <submittedName>
        <fullName evidence="11">Protein kinase domain-containing protein</fullName>
    </submittedName>
</protein>
<feature type="domain" description="Protein kinase" evidence="9">
    <location>
        <begin position="78"/>
        <end position="420"/>
    </location>
</feature>
<evidence type="ECO:0000256" key="4">
    <source>
        <dbReference type="ARBA" id="ARBA00022692"/>
    </source>
</evidence>
<dbReference type="SUPFAM" id="SSF56112">
    <property type="entry name" value="Protein kinase-like (PK-like)"/>
    <property type="match status" value="1"/>
</dbReference>
<proteinExistence type="inferred from homology"/>
<dbReference type="InterPro" id="IPR045307">
    <property type="entry name" value="ADCK1_dom"/>
</dbReference>
<dbReference type="Proteomes" id="UP000887540">
    <property type="component" value="Unplaced"/>
</dbReference>
<feature type="transmembrane region" description="Helical" evidence="8">
    <location>
        <begin position="521"/>
        <end position="542"/>
    </location>
</feature>
<feature type="binding site" evidence="7">
    <location>
        <position position="626"/>
    </location>
    <ligand>
        <name>Zn(2+)</name>
        <dbReference type="ChEBI" id="CHEBI:29105"/>
    </ligand>
</feature>
<dbReference type="CDD" id="cd13969">
    <property type="entry name" value="ADCK1-like"/>
    <property type="match status" value="1"/>
</dbReference>
<evidence type="ECO:0000256" key="8">
    <source>
        <dbReference type="SAM" id="Phobius"/>
    </source>
</evidence>
<feature type="transmembrane region" description="Helical" evidence="8">
    <location>
        <begin position="489"/>
        <end position="509"/>
    </location>
</feature>
<comment type="subcellular location">
    <subcellularLocation>
        <location evidence="1">Membrane</location>
        <topology evidence="1">Multi-pass membrane protein</topology>
    </subcellularLocation>
</comment>